<accession>T1KLE7</accession>
<evidence type="ECO:0000256" key="8">
    <source>
        <dbReference type="ARBA" id="ARBA00023274"/>
    </source>
</evidence>
<dbReference type="GO" id="GO:1990904">
    <property type="term" value="C:ribonucleoprotein complex"/>
    <property type="evidence" value="ECO:0007669"/>
    <property type="project" value="UniProtKB-KW"/>
</dbReference>
<dbReference type="EMBL" id="CAEY01000211">
    <property type="status" value="NOT_ANNOTATED_CDS"/>
    <property type="molecule type" value="Genomic_DNA"/>
</dbReference>
<dbReference type="STRING" id="32264.T1KLE7"/>
<dbReference type="Proteomes" id="UP000015104">
    <property type="component" value="Unassembled WGS sequence"/>
</dbReference>
<keyword evidence="8" id="KW-0687">Ribonucleoprotein</keyword>
<evidence type="ECO:0000256" key="2">
    <source>
        <dbReference type="ARBA" id="ARBA00006227"/>
    </source>
</evidence>
<proteinExistence type="inferred from homology"/>
<feature type="DNA-binding region" description="Homeobox" evidence="10">
    <location>
        <begin position="190"/>
        <end position="249"/>
    </location>
</feature>
<dbReference type="GO" id="GO:0003735">
    <property type="term" value="F:structural constituent of ribosome"/>
    <property type="evidence" value="ECO:0007669"/>
    <property type="project" value="InterPro"/>
</dbReference>
<dbReference type="eggNOG" id="KOG3203">
    <property type="taxonomic scope" value="Eukaryota"/>
</dbReference>
<dbReference type="InterPro" id="IPR005822">
    <property type="entry name" value="Ribosomal_uL13"/>
</dbReference>
<evidence type="ECO:0000256" key="9">
    <source>
        <dbReference type="ARBA" id="ARBA00038425"/>
    </source>
</evidence>
<evidence type="ECO:0000313" key="14">
    <source>
        <dbReference type="Proteomes" id="UP000015104"/>
    </source>
</evidence>
<keyword evidence="3" id="KW-0217">Developmental protein</keyword>
<evidence type="ECO:0000313" key="13">
    <source>
        <dbReference type="EnsemblMetazoa" id="tetur14g02180.1"/>
    </source>
</evidence>
<dbReference type="Pfam" id="PF00572">
    <property type="entry name" value="Ribosomal_L13"/>
    <property type="match status" value="1"/>
</dbReference>
<dbReference type="PROSITE" id="PS50071">
    <property type="entry name" value="HOMEOBOX_2"/>
    <property type="match status" value="1"/>
</dbReference>
<dbReference type="InterPro" id="IPR017970">
    <property type="entry name" value="Homeobox_CS"/>
</dbReference>
<keyword evidence="5 10" id="KW-0238">DNA-binding</keyword>
<dbReference type="PROSITE" id="PS00027">
    <property type="entry name" value="HOMEOBOX_1"/>
    <property type="match status" value="1"/>
</dbReference>
<dbReference type="CDD" id="cd00086">
    <property type="entry name" value="homeodomain"/>
    <property type="match status" value="1"/>
</dbReference>
<dbReference type="CDD" id="cd00392">
    <property type="entry name" value="Ribosomal_L13"/>
    <property type="match status" value="1"/>
</dbReference>
<evidence type="ECO:0000259" key="12">
    <source>
        <dbReference type="PROSITE" id="PS50071"/>
    </source>
</evidence>
<dbReference type="InterPro" id="IPR050674">
    <property type="entry name" value="Msh_Homeobox_Regulators"/>
</dbReference>
<dbReference type="GO" id="GO:0005840">
    <property type="term" value="C:ribosome"/>
    <property type="evidence" value="ECO:0007669"/>
    <property type="project" value="UniProtKB-KW"/>
</dbReference>
<evidence type="ECO:0000256" key="3">
    <source>
        <dbReference type="ARBA" id="ARBA00022473"/>
    </source>
</evidence>
<keyword evidence="6 10" id="KW-0371">Homeobox</keyword>
<evidence type="ECO:0000256" key="4">
    <source>
        <dbReference type="ARBA" id="ARBA00022980"/>
    </source>
</evidence>
<dbReference type="InterPro" id="IPR009057">
    <property type="entry name" value="Homeodomain-like_sf"/>
</dbReference>
<dbReference type="PANTHER" id="PTHR24338:SF0">
    <property type="entry name" value="MUSCLE SEGMENTATION HOMEOBOX"/>
    <property type="match status" value="1"/>
</dbReference>
<dbReference type="Gene3D" id="3.90.1180.10">
    <property type="entry name" value="Ribosomal protein L13"/>
    <property type="match status" value="1"/>
</dbReference>
<dbReference type="Gene3D" id="1.10.10.60">
    <property type="entry name" value="Homeodomain-like"/>
    <property type="match status" value="1"/>
</dbReference>
<feature type="domain" description="Homeobox" evidence="12">
    <location>
        <begin position="188"/>
        <end position="248"/>
    </location>
</feature>
<dbReference type="Pfam" id="PF00046">
    <property type="entry name" value="Homeodomain"/>
    <property type="match status" value="1"/>
</dbReference>
<comment type="similarity">
    <text evidence="2">Belongs to the universal ribosomal protein uL13 family.</text>
</comment>
<dbReference type="PANTHER" id="PTHR24338">
    <property type="entry name" value="HOMEOBOX PROTEIN MSX"/>
    <property type="match status" value="1"/>
</dbReference>
<keyword evidence="14" id="KW-1185">Reference proteome</keyword>
<evidence type="ECO:0000256" key="10">
    <source>
        <dbReference type="PROSITE-ProRule" id="PRU00108"/>
    </source>
</evidence>
<comment type="similarity">
    <text evidence="9">Belongs to the Msh homeobox family.</text>
</comment>
<dbReference type="SUPFAM" id="SSF52161">
    <property type="entry name" value="Ribosomal protein L13"/>
    <property type="match status" value="1"/>
</dbReference>
<dbReference type="AlphaFoldDB" id="T1KLE7"/>
<comment type="subcellular location">
    <subcellularLocation>
        <location evidence="1 10 11">Nucleus</location>
    </subcellularLocation>
</comment>
<keyword evidence="7 10" id="KW-0539">Nucleus</keyword>
<dbReference type="HOGENOM" id="CLU_049543_10_0_1"/>
<sequence length="261" mass="30894">MNKFARTQQWCTFARRWMLYDAKWQDVFYSADLVAGYLKGQFKPIYDPSTRVDMGDVVVVINTKEISMPVGEWKWRTYYHHTNYGKGAVTWASAWDLHHKDPTIVFYKAVYKSLRGGEHNPFRADQMAKLYLYPDDKVPEHIMENVCDQIRQLNPIPTILDKVDAKEHQDFPKLIDYPDDHCQLRKHKSNRKPRTPFTNQQLIALEIKFRSKRYLSIAERADFSSSLNLTETQVKIWFQNRRAKDKRLADAEDSRKRSSDL</sequence>
<evidence type="ECO:0000256" key="11">
    <source>
        <dbReference type="RuleBase" id="RU000682"/>
    </source>
</evidence>
<dbReference type="EnsemblMetazoa" id="tetur14g02180.1">
    <property type="protein sequence ID" value="tetur14g02180.1"/>
    <property type="gene ID" value="tetur14g02180"/>
</dbReference>
<dbReference type="SMART" id="SM00389">
    <property type="entry name" value="HOX"/>
    <property type="match status" value="1"/>
</dbReference>
<protein>
    <recommendedName>
        <fullName evidence="12">Homeobox domain-containing protein</fullName>
    </recommendedName>
</protein>
<evidence type="ECO:0000256" key="7">
    <source>
        <dbReference type="ARBA" id="ARBA00023242"/>
    </source>
</evidence>
<reference evidence="13" key="2">
    <citation type="submission" date="2015-06" db="UniProtKB">
        <authorList>
            <consortium name="EnsemblMetazoa"/>
        </authorList>
    </citation>
    <scope>IDENTIFICATION</scope>
</reference>
<dbReference type="GO" id="GO:0048598">
    <property type="term" value="P:embryonic morphogenesis"/>
    <property type="evidence" value="ECO:0007669"/>
    <property type="project" value="TreeGrafter"/>
</dbReference>
<dbReference type="GO" id="GO:0006412">
    <property type="term" value="P:translation"/>
    <property type="evidence" value="ECO:0007669"/>
    <property type="project" value="InterPro"/>
</dbReference>
<dbReference type="InterPro" id="IPR036899">
    <property type="entry name" value="Ribosomal_uL13_sf"/>
</dbReference>
<dbReference type="PRINTS" id="PR00024">
    <property type="entry name" value="HOMEOBOX"/>
</dbReference>
<evidence type="ECO:0000256" key="1">
    <source>
        <dbReference type="ARBA" id="ARBA00004123"/>
    </source>
</evidence>
<evidence type="ECO:0000256" key="5">
    <source>
        <dbReference type="ARBA" id="ARBA00023125"/>
    </source>
</evidence>
<dbReference type="GO" id="GO:0000977">
    <property type="term" value="F:RNA polymerase II transcription regulatory region sequence-specific DNA binding"/>
    <property type="evidence" value="ECO:0007669"/>
    <property type="project" value="TreeGrafter"/>
</dbReference>
<name>T1KLE7_TETUR</name>
<dbReference type="GO" id="GO:0005634">
    <property type="term" value="C:nucleus"/>
    <property type="evidence" value="ECO:0007669"/>
    <property type="project" value="UniProtKB-SubCell"/>
</dbReference>
<reference evidence="14" key="1">
    <citation type="submission" date="2011-08" db="EMBL/GenBank/DDBJ databases">
        <authorList>
            <person name="Rombauts S."/>
        </authorList>
    </citation>
    <scope>NUCLEOTIDE SEQUENCE</scope>
    <source>
        <strain evidence="14">London</strain>
    </source>
</reference>
<dbReference type="GO" id="GO:0000981">
    <property type="term" value="F:DNA-binding transcription factor activity, RNA polymerase II-specific"/>
    <property type="evidence" value="ECO:0007669"/>
    <property type="project" value="InterPro"/>
</dbReference>
<keyword evidence="4" id="KW-0689">Ribosomal protein</keyword>
<dbReference type="InterPro" id="IPR020479">
    <property type="entry name" value="HD_metazoa"/>
</dbReference>
<organism evidence="13 14">
    <name type="scientific">Tetranychus urticae</name>
    <name type="common">Two-spotted spider mite</name>
    <dbReference type="NCBI Taxonomy" id="32264"/>
    <lineage>
        <taxon>Eukaryota</taxon>
        <taxon>Metazoa</taxon>
        <taxon>Ecdysozoa</taxon>
        <taxon>Arthropoda</taxon>
        <taxon>Chelicerata</taxon>
        <taxon>Arachnida</taxon>
        <taxon>Acari</taxon>
        <taxon>Acariformes</taxon>
        <taxon>Trombidiformes</taxon>
        <taxon>Prostigmata</taxon>
        <taxon>Eleutherengona</taxon>
        <taxon>Raphignathae</taxon>
        <taxon>Tetranychoidea</taxon>
        <taxon>Tetranychidae</taxon>
        <taxon>Tetranychus</taxon>
    </lineage>
</organism>
<dbReference type="InterPro" id="IPR001356">
    <property type="entry name" value="HD"/>
</dbReference>
<dbReference type="SUPFAM" id="SSF46689">
    <property type="entry name" value="Homeodomain-like"/>
    <property type="match status" value="1"/>
</dbReference>
<evidence type="ECO:0000256" key="6">
    <source>
        <dbReference type="ARBA" id="ARBA00023155"/>
    </source>
</evidence>